<feature type="region of interest" description="Disordered" evidence="1">
    <location>
        <begin position="21"/>
        <end position="44"/>
    </location>
</feature>
<evidence type="ECO:0000313" key="3">
    <source>
        <dbReference type="EMBL" id="NDY92122.1"/>
    </source>
</evidence>
<sequence length="283" mass="30076">LAGNFLHDQLEWLAGEGFALDDAPQAAPDRADPPPGAASGDPTPSALARRLLARCERAGRGDAQAAAVLAWLRRVLVQPLAGPLGQGPDTTLTVLGQRGAVLAEMEFWLPVAHLDAPQVDALCRQHLWPGRPALERPALGARTLHGLMMGFADLVFEHEGRWWVLDYKSNQLGSGPAAYTDDALAAAMGQHRYDVQAALYLLALHRLLRQRLGAAYRPQAQLGGAVYLFLRGLDGPSGGVCVLPPSLPLLEALERAFDVPPASSPDPLAAAPAAAPDTFLPDR</sequence>
<dbReference type="InterPro" id="IPR011604">
    <property type="entry name" value="PDDEXK-like_dom_sf"/>
</dbReference>
<gene>
    <name evidence="3" type="ORF">G3A44_13070</name>
</gene>
<accession>A0A7C9TKU7</accession>
<comment type="caution">
    <text evidence="3">The sequence shown here is derived from an EMBL/GenBank/DDBJ whole genome shotgun (WGS) entry which is preliminary data.</text>
</comment>
<feature type="domain" description="PD-(D/E)XK endonuclease-like" evidence="2">
    <location>
        <begin position="120"/>
        <end position="231"/>
    </location>
</feature>
<dbReference type="AlphaFoldDB" id="A0A7C9TKU7"/>
<evidence type="ECO:0000256" key="1">
    <source>
        <dbReference type="SAM" id="MobiDB-lite"/>
    </source>
</evidence>
<evidence type="ECO:0000259" key="2">
    <source>
        <dbReference type="Pfam" id="PF12705"/>
    </source>
</evidence>
<dbReference type="SUPFAM" id="SSF52980">
    <property type="entry name" value="Restriction endonuclease-like"/>
    <property type="match status" value="1"/>
</dbReference>
<reference evidence="3 4" key="1">
    <citation type="submission" date="2020-02" db="EMBL/GenBank/DDBJ databases">
        <title>Ideonella bacterium strain TBM-1.</title>
        <authorList>
            <person name="Chen W.-M."/>
        </authorList>
    </citation>
    <scope>NUCLEOTIDE SEQUENCE [LARGE SCALE GENOMIC DNA]</scope>
    <source>
        <strain evidence="3 4">TBM-1</strain>
    </source>
</reference>
<organism evidence="3 4">
    <name type="scientific">Ideonella livida</name>
    <dbReference type="NCBI Taxonomy" id="2707176"/>
    <lineage>
        <taxon>Bacteria</taxon>
        <taxon>Pseudomonadati</taxon>
        <taxon>Pseudomonadota</taxon>
        <taxon>Betaproteobacteria</taxon>
        <taxon>Burkholderiales</taxon>
        <taxon>Sphaerotilaceae</taxon>
        <taxon>Ideonella</taxon>
    </lineage>
</organism>
<dbReference type="RefSeq" id="WP_203561408.1">
    <property type="nucleotide sequence ID" value="NZ_JAAGOH010000015.1"/>
</dbReference>
<name>A0A7C9TKU7_9BURK</name>
<proteinExistence type="predicted"/>
<dbReference type="InterPro" id="IPR038726">
    <property type="entry name" value="PDDEXK_AddAB-type"/>
</dbReference>
<dbReference type="EMBL" id="JAAGOH010000015">
    <property type="protein sequence ID" value="NDY92122.1"/>
    <property type="molecule type" value="Genomic_DNA"/>
</dbReference>
<dbReference type="Gene3D" id="3.90.320.10">
    <property type="match status" value="1"/>
</dbReference>
<dbReference type="Proteomes" id="UP000484255">
    <property type="component" value="Unassembled WGS sequence"/>
</dbReference>
<keyword evidence="4" id="KW-1185">Reference proteome</keyword>
<protein>
    <recommendedName>
        <fullName evidence="2">PD-(D/E)XK endonuclease-like domain-containing protein</fullName>
    </recommendedName>
</protein>
<dbReference type="InterPro" id="IPR011335">
    <property type="entry name" value="Restrct_endonuc-II-like"/>
</dbReference>
<feature type="non-terminal residue" evidence="3">
    <location>
        <position position="1"/>
    </location>
</feature>
<dbReference type="CDD" id="cd22352">
    <property type="entry name" value="RecB_C-like"/>
    <property type="match status" value="1"/>
</dbReference>
<feature type="compositionally biased region" description="Low complexity" evidence="1">
    <location>
        <begin position="265"/>
        <end position="277"/>
    </location>
</feature>
<dbReference type="Pfam" id="PF12705">
    <property type="entry name" value="PDDEXK_1"/>
    <property type="match status" value="1"/>
</dbReference>
<feature type="region of interest" description="Disordered" evidence="1">
    <location>
        <begin position="262"/>
        <end position="283"/>
    </location>
</feature>
<evidence type="ECO:0000313" key="4">
    <source>
        <dbReference type="Proteomes" id="UP000484255"/>
    </source>
</evidence>